<dbReference type="InterPro" id="IPR043729">
    <property type="entry name" value="DUF5672"/>
</dbReference>
<organism evidence="2 3">
    <name type="scientific">Olpidium bornovanus</name>
    <dbReference type="NCBI Taxonomy" id="278681"/>
    <lineage>
        <taxon>Eukaryota</taxon>
        <taxon>Fungi</taxon>
        <taxon>Fungi incertae sedis</taxon>
        <taxon>Olpidiomycota</taxon>
        <taxon>Olpidiomycotina</taxon>
        <taxon>Olpidiomycetes</taxon>
        <taxon>Olpidiales</taxon>
        <taxon>Olpidiaceae</taxon>
        <taxon>Olpidium</taxon>
    </lineage>
</organism>
<keyword evidence="3" id="KW-1185">Reference proteome</keyword>
<name>A0A8H8DEY2_9FUNG</name>
<feature type="domain" description="DUF5672" evidence="1">
    <location>
        <begin position="5"/>
        <end position="102"/>
    </location>
</feature>
<comment type="caution">
    <text evidence="2">The sequence shown here is derived from an EMBL/GenBank/DDBJ whole genome shotgun (WGS) entry which is preliminary data.</text>
</comment>
<gene>
    <name evidence="2" type="ORF">BJ554DRAFT_5207</name>
</gene>
<sequence length="315" mass="33604">MTESWLWSQIQQENDFFEYDYVGPSGSVPLPASGAPGTGGLSIRKRSHSLRCLREQPPEAGAAEDVYFSTTLPSVGGRVAPRDVSAMLVAEAELDAEPLGVHRPWAYSLPVAKLAKLYEPPKPTYAGRQAAAPANLAGTPAPGPYMAADTALRDLLRRLERAPAEGRAPFSQQQDALLEAIAGDLETAVDALDVGRGCPESKQAAALLDGPRRCARDSLPSRHGLDFGVSAILTQHRACGQLFRRADLAHHSTRVLSRLATREHAEGEAFLEFCAACASQIRETAPNAVRFAEEAILTGNLSRIAEICGVSPASA</sequence>
<dbReference type="Proteomes" id="UP000673691">
    <property type="component" value="Unassembled WGS sequence"/>
</dbReference>
<dbReference type="AlphaFoldDB" id="A0A8H8DEY2"/>
<evidence type="ECO:0000313" key="3">
    <source>
        <dbReference type="Proteomes" id="UP000673691"/>
    </source>
</evidence>
<evidence type="ECO:0000313" key="2">
    <source>
        <dbReference type="EMBL" id="KAG5455392.1"/>
    </source>
</evidence>
<proteinExistence type="predicted"/>
<dbReference type="EMBL" id="JAEFCI010013450">
    <property type="protein sequence ID" value="KAG5455392.1"/>
    <property type="molecule type" value="Genomic_DNA"/>
</dbReference>
<protein>
    <recommendedName>
        <fullName evidence="1">DUF5672 domain-containing protein</fullName>
    </recommendedName>
</protein>
<dbReference type="OrthoDB" id="10025998at2759"/>
<dbReference type="Pfam" id="PF18922">
    <property type="entry name" value="DUF5672"/>
    <property type="match status" value="1"/>
</dbReference>
<evidence type="ECO:0000259" key="1">
    <source>
        <dbReference type="Pfam" id="PF18922"/>
    </source>
</evidence>
<accession>A0A8H8DEY2</accession>
<reference evidence="2 3" key="1">
    <citation type="journal article" name="Sci. Rep.">
        <title>Genome-scale phylogenetic analyses confirm Olpidium as the closest living zoosporic fungus to the non-flagellated, terrestrial fungi.</title>
        <authorList>
            <person name="Chang Y."/>
            <person name="Rochon D."/>
            <person name="Sekimoto S."/>
            <person name="Wang Y."/>
            <person name="Chovatia M."/>
            <person name="Sandor L."/>
            <person name="Salamov A."/>
            <person name="Grigoriev I.V."/>
            <person name="Stajich J.E."/>
            <person name="Spatafora J.W."/>
        </authorList>
    </citation>
    <scope>NUCLEOTIDE SEQUENCE [LARGE SCALE GENOMIC DNA]</scope>
    <source>
        <strain evidence="2">S191</strain>
    </source>
</reference>